<name>A0A0R1HZX9_9LACO</name>
<sequence>MEMGIPDTGSAYAAEGTTAHSLVELKLRQATNQILDSEYETRMAKIKASDFYNQSMEDYTDAHVGLVMEDYNAIPDADIMLEERVDYSEWAPGGYGTSDTIIATTGRLEIWDLKYGKGVKVRANHNVQLMLYALGAIAEYNLAYEFETVKMTISQPRLGNVDSFEISYKDLMDWAETVVKPAADDALNGAGEWNFDDPSTWHFYKAAGFCRHLAETNLRIRQYEFKEANSLKPDEIADILSQTDRIRKWLDAVEFYATKQVLDGKMALPGYKVVAGRSNRKITDESAAEDVLRKAGYLKRDIVQTKLESITKLEKLTGKDKFAELLGSLIIKPEGKPTLVPDSDSRPAMGSIAEAQNDFK</sequence>
<feature type="region of interest" description="Disordered" evidence="1">
    <location>
        <begin position="334"/>
        <end position="360"/>
    </location>
</feature>
<dbReference type="Pfam" id="PF10926">
    <property type="entry name" value="DUF2800"/>
    <property type="match status" value="1"/>
</dbReference>
<protein>
    <recommendedName>
        <fullName evidence="4">Phage protein</fullName>
    </recommendedName>
</protein>
<proteinExistence type="predicted"/>
<dbReference type="PATRIC" id="fig|1302272.5.peg.1352"/>
<dbReference type="Proteomes" id="UP000050911">
    <property type="component" value="Unassembled WGS sequence"/>
</dbReference>
<accession>A0A0R1HZX9</accession>
<reference evidence="2 3" key="1">
    <citation type="journal article" date="2015" name="Genome Announc.">
        <title>Expanding the biotechnology potential of lactobacilli through comparative genomics of 213 strains and associated genera.</title>
        <authorList>
            <person name="Sun Z."/>
            <person name="Harris H.M."/>
            <person name="McCann A."/>
            <person name="Guo C."/>
            <person name="Argimon S."/>
            <person name="Zhang W."/>
            <person name="Yang X."/>
            <person name="Jeffery I.B."/>
            <person name="Cooney J.C."/>
            <person name="Kagawa T.F."/>
            <person name="Liu W."/>
            <person name="Song Y."/>
            <person name="Salvetti E."/>
            <person name="Wrobel A."/>
            <person name="Rasinkangas P."/>
            <person name="Parkhill J."/>
            <person name="Rea M.C."/>
            <person name="O'Sullivan O."/>
            <person name="Ritari J."/>
            <person name="Douillard F.P."/>
            <person name="Paul Ross R."/>
            <person name="Yang R."/>
            <person name="Briner A.E."/>
            <person name="Felis G.E."/>
            <person name="de Vos W.M."/>
            <person name="Barrangou R."/>
            <person name="Klaenhammer T.R."/>
            <person name="Caufield P.W."/>
            <person name="Cui Y."/>
            <person name="Zhang H."/>
            <person name="O'Toole P.W."/>
        </authorList>
    </citation>
    <scope>NUCLEOTIDE SEQUENCE [LARGE SCALE GENOMIC DNA]</scope>
    <source>
        <strain evidence="2 3">JCM 15530</strain>
    </source>
</reference>
<comment type="caution">
    <text evidence="2">The sequence shown here is derived from an EMBL/GenBank/DDBJ whole genome shotgun (WGS) entry which is preliminary data.</text>
</comment>
<dbReference type="STRING" id="1302272.FC96_GL001344"/>
<keyword evidence="3" id="KW-1185">Reference proteome</keyword>
<evidence type="ECO:0000313" key="3">
    <source>
        <dbReference type="Proteomes" id="UP000050911"/>
    </source>
</evidence>
<gene>
    <name evidence="2" type="ORF">FC96_GL001344</name>
</gene>
<organism evidence="2 3">
    <name type="scientific">Secundilactobacillus kimchicus JCM 15530</name>
    <dbReference type="NCBI Taxonomy" id="1302272"/>
    <lineage>
        <taxon>Bacteria</taxon>
        <taxon>Bacillati</taxon>
        <taxon>Bacillota</taxon>
        <taxon>Bacilli</taxon>
        <taxon>Lactobacillales</taxon>
        <taxon>Lactobacillaceae</taxon>
        <taxon>Secundilactobacillus</taxon>
    </lineage>
</organism>
<dbReference type="AlphaFoldDB" id="A0A0R1HZX9"/>
<evidence type="ECO:0000256" key="1">
    <source>
        <dbReference type="SAM" id="MobiDB-lite"/>
    </source>
</evidence>
<dbReference type="EMBL" id="AZCX01000002">
    <property type="protein sequence ID" value="KRK49018.1"/>
    <property type="molecule type" value="Genomic_DNA"/>
</dbReference>
<dbReference type="InterPro" id="IPR021229">
    <property type="entry name" value="DUF2800"/>
</dbReference>
<evidence type="ECO:0008006" key="4">
    <source>
        <dbReference type="Google" id="ProtNLM"/>
    </source>
</evidence>
<evidence type="ECO:0000313" key="2">
    <source>
        <dbReference type="EMBL" id="KRK49018.1"/>
    </source>
</evidence>